<dbReference type="SUPFAM" id="SSF56672">
    <property type="entry name" value="DNA/RNA polymerases"/>
    <property type="match status" value="1"/>
</dbReference>
<dbReference type="EMBL" id="JAJSOF020000009">
    <property type="protein sequence ID" value="KAJ4446886.1"/>
    <property type="molecule type" value="Genomic_DNA"/>
</dbReference>
<dbReference type="InterPro" id="IPR036388">
    <property type="entry name" value="WH-like_DNA-bd_sf"/>
</dbReference>
<dbReference type="PROSITE" id="PS50082">
    <property type="entry name" value="WD_REPEATS_2"/>
    <property type="match status" value="4"/>
</dbReference>
<feature type="repeat" description="WD" evidence="3">
    <location>
        <begin position="357"/>
        <end position="387"/>
    </location>
</feature>
<dbReference type="Pfam" id="PF17908">
    <property type="entry name" value="APAF1_C"/>
    <property type="match status" value="1"/>
</dbReference>
<reference evidence="6 7" key="1">
    <citation type="journal article" date="2022" name="Allergy">
        <title>Genome assembly and annotation of Periplaneta americana reveal a comprehensive cockroach allergen profile.</title>
        <authorList>
            <person name="Wang L."/>
            <person name="Xiong Q."/>
            <person name="Saelim N."/>
            <person name="Wang L."/>
            <person name="Nong W."/>
            <person name="Wan A.T."/>
            <person name="Shi M."/>
            <person name="Liu X."/>
            <person name="Cao Q."/>
            <person name="Hui J.H.L."/>
            <person name="Sookrung N."/>
            <person name="Leung T.F."/>
            <person name="Tungtrongchitr A."/>
            <person name="Tsui S.K.W."/>
        </authorList>
    </citation>
    <scope>NUCLEOTIDE SEQUENCE [LARGE SCALE GENOMIC DNA]</scope>
    <source>
        <strain evidence="6">PWHHKU_190912</strain>
    </source>
</reference>
<feature type="repeat" description="WD" evidence="3">
    <location>
        <begin position="851"/>
        <end position="873"/>
    </location>
</feature>
<dbReference type="Proteomes" id="UP001148838">
    <property type="component" value="Unassembled WGS sequence"/>
</dbReference>
<dbReference type="InterPro" id="IPR036322">
    <property type="entry name" value="WD40_repeat_dom_sf"/>
</dbReference>
<dbReference type="PROSITE" id="PS50878">
    <property type="entry name" value="RT_POL"/>
    <property type="match status" value="1"/>
</dbReference>
<dbReference type="PROSITE" id="PS50294">
    <property type="entry name" value="WD_REPEATS_REGION"/>
    <property type="match status" value="1"/>
</dbReference>
<keyword evidence="1 3" id="KW-0853">WD repeat</keyword>
<dbReference type="InterPro" id="IPR001680">
    <property type="entry name" value="WD40_rpt"/>
</dbReference>
<evidence type="ECO:0000313" key="7">
    <source>
        <dbReference type="Proteomes" id="UP001148838"/>
    </source>
</evidence>
<accession>A0ABQ8TLA3</accession>
<proteinExistence type="predicted"/>
<feature type="repeat" description="WD" evidence="3">
    <location>
        <begin position="659"/>
        <end position="702"/>
    </location>
</feature>
<dbReference type="Gene3D" id="1.10.10.10">
    <property type="entry name" value="Winged helix-like DNA-binding domain superfamily/Winged helix DNA-binding domain"/>
    <property type="match status" value="1"/>
</dbReference>
<dbReference type="Gene3D" id="2.130.10.10">
    <property type="entry name" value="YVTN repeat-like/Quinoprotein amine dehydrogenase"/>
    <property type="match status" value="4"/>
</dbReference>
<dbReference type="Pfam" id="PF00400">
    <property type="entry name" value="WD40"/>
    <property type="match status" value="4"/>
</dbReference>
<dbReference type="PRINTS" id="PR00320">
    <property type="entry name" value="GPROTEINBRPT"/>
</dbReference>
<sequence length="1444" mass="162715">MKCFYQDFALFVEDVNIRPEVLETLWSKNKYEVEDIMSEFIKKSLAVSKWNELLNSYVYGIHDLLLHYLKNQLEKEKKKELHRKLLDCYKSVSGSSFSNLPSDNYIYSYIGYHLYEAEMWSMFPKLYLDLEFIGSKLKVTGPGDLLVDYKKYSKYIIADDEQLVSVLQQIEQFIQLHGLDIHKYQDTDIVQFALQEARSSHIYKEALKIAKARPNKLYLEFLLHQHIASQPLTLSVKEEVFAACFTSKENQILTANGNGIINLWDRDYAHILCTFPGHKGRISHLALSPDGTQFLSCSEDATVKLWNLEGAICKNTAQEEFDEHGCSVKTPSPRTRQDNWSNMFSSDTGCDKSFQTFTGHTSHVLYATFSHDGTEVMSCSRDGSVKIALREKKGGIQNIDMSCFVVNSSLNVLGESDIIVLLEIDLPAELKKESGSEEDNTEVVGEGESSRRVTKTSCLDGYALGAHHVPDKTLVGKELIWECESGVLRLTLQSSTVTGFARCCMYTDVGGIVIFGGEDKMLSFYDSNAGEPIANCKTSGCVIAVLSVAHCEIAVVTDKSISICTWDEEDNEFSTLNAEVLIEELSLSPDLKNKKQVRTFSTRSSAVIKNFKCEEFGQCSCANYTCAILSQDDQYIIVGASNFSISVWDVDEHTLVKEYQDHTGQVRCLDTFCGSSYQLLLSGSDDKTIKIWHIELAEKEQENKLKPTYDALWDGNSSDPCIPLLAARDDCNKLQLLRGRSVVTETTPESIEVKTCKLSTCGQYLVYGCCDGSVKLFDIKNKSTKVIMKLNGCVHYLQVSYSSEVMAVAAAEDNSLKIWKGNPDEKGTVVTCAGQTAKVVQCFLMSMHQKLLSCARDGSVKVWETATGELLDVVIGRHVKAKVNMADLSQNEDLLVLCDDSGSFLLVHFSILSQPQRVKIQNNNTVFLDDSLCSCKLSHDAQLLALGQANGNIIKLVRLIKMCLSETYSRVRIGQFLSDAFPIHCGLKQGDALSPLLFNFALEYAIRKVQDNRQGLEFNGLHQLLVYADDVNMLGENTQTIRENTEILLEASKAVGLEVNPEKTKYIIMSRDQNIVRNGNIKIGDLSFEEVEKFKYLGATVTNINDTREEIKRRINMGNACYYSVEKLLSSSLLSKNLKVRIYKTVILPVVLYGCETWTLTLREEHRFRVFENKVLRKIFGAKRDEVTGEWRKLHNTELHALYSSPDIIRNIKSRRLRWAGHVARMGESRNAYRVLVGRPEVKRPLGRPRRRWEDNIKMDLREVGYDDRDWINLAQDRDRWRAYIWDVNNAVVLGTLKLHKTSVRNLLFSPPAKADGSLNISQPPLILLSVGDQIGWWDVNQLKTSCGQRRRMSSGQQRRRRRSGDSPKLAVKPVGFSALNGSVGTEHLTDEWLGKVGHKGKPELLGCVKLVGREAKNISASRNFTAFATIDASGFVYLLKIFQ</sequence>
<evidence type="ECO:0000256" key="1">
    <source>
        <dbReference type="ARBA" id="ARBA00022574"/>
    </source>
</evidence>
<dbReference type="Gene3D" id="3.30.70.270">
    <property type="match status" value="1"/>
</dbReference>
<feature type="repeat" description="WD" evidence="3">
    <location>
        <begin position="275"/>
        <end position="309"/>
    </location>
</feature>
<organism evidence="6 7">
    <name type="scientific">Periplaneta americana</name>
    <name type="common">American cockroach</name>
    <name type="synonym">Blatta americana</name>
    <dbReference type="NCBI Taxonomy" id="6978"/>
    <lineage>
        <taxon>Eukaryota</taxon>
        <taxon>Metazoa</taxon>
        <taxon>Ecdysozoa</taxon>
        <taxon>Arthropoda</taxon>
        <taxon>Hexapoda</taxon>
        <taxon>Insecta</taxon>
        <taxon>Pterygota</taxon>
        <taxon>Neoptera</taxon>
        <taxon>Polyneoptera</taxon>
        <taxon>Dictyoptera</taxon>
        <taxon>Blattodea</taxon>
        <taxon>Blattoidea</taxon>
        <taxon>Blattidae</taxon>
        <taxon>Blattinae</taxon>
        <taxon>Periplaneta</taxon>
    </lineage>
</organism>
<dbReference type="InterPro" id="IPR043502">
    <property type="entry name" value="DNA/RNA_pol_sf"/>
</dbReference>
<dbReference type="SUPFAM" id="SSF50978">
    <property type="entry name" value="WD40 repeat-like"/>
    <property type="match status" value="2"/>
</dbReference>
<dbReference type="Pfam" id="PF21296">
    <property type="entry name" value="WHD_APAF1"/>
    <property type="match status" value="1"/>
</dbReference>
<comment type="caution">
    <text evidence="6">The sequence shown here is derived from an EMBL/GenBank/DDBJ whole genome shotgun (WGS) entry which is preliminary data.</text>
</comment>
<dbReference type="InterPro" id="IPR020472">
    <property type="entry name" value="WD40_PAC1"/>
</dbReference>
<feature type="domain" description="Reverse transcriptase" evidence="5">
    <location>
        <begin position="844"/>
        <end position="1101"/>
    </location>
</feature>
<evidence type="ECO:0000256" key="4">
    <source>
        <dbReference type="SAM" id="MobiDB-lite"/>
    </source>
</evidence>
<evidence type="ECO:0000256" key="3">
    <source>
        <dbReference type="PROSITE-ProRule" id="PRU00221"/>
    </source>
</evidence>
<gene>
    <name evidence="6" type="ORF">ANN_13586</name>
</gene>
<dbReference type="Pfam" id="PF00078">
    <property type="entry name" value="RVT_1"/>
    <property type="match status" value="1"/>
</dbReference>
<dbReference type="PANTHER" id="PTHR22845">
    <property type="entry name" value="APOPTOTIC PROTEASE-ACTIVATING FACTOR 1"/>
    <property type="match status" value="1"/>
</dbReference>
<dbReference type="InterPro" id="IPR048975">
    <property type="entry name" value="WHD_APAF1"/>
</dbReference>
<protein>
    <recommendedName>
        <fullName evidence="5">Reverse transcriptase domain-containing protein</fullName>
    </recommendedName>
</protein>
<evidence type="ECO:0000259" key="5">
    <source>
        <dbReference type="PROSITE" id="PS50878"/>
    </source>
</evidence>
<keyword evidence="7" id="KW-1185">Reference proteome</keyword>
<dbReference type="InterPro" id="IPR000477">
    <property type="entry name" value="RT_dom"/>
</dbReference>
<dbReference type="InterPro" id="IPR015943">
    <property type="entry name" value="WD40/YVTN_repeat-like_dom_sf"/>
</dbReference>
<evidence type="ECO:0000256" key="2">
    <source>
        <dbReference type="ARBA" id="ARBA00022737"/>
    </source>
</evidence>
<dbReference type="Gene3D" id="1.25.40.370">
    <property type="match status" value="1"/>
</dbReference>
<feature type="compositionally biased region" description="Basic residues" evidence="4">
    <location>
        <begin position="1349"/>
        <end position="1363"/>
    </location>
</feature>
<keyword evidence="2" id="KW-0677">Repeat</keyword>
<dbReference type="InterPro" id="IPR041452">
    <property type="entry name" value="APAF1_C"/>
</dbReference>
<dbReference type="PANTHER" id="PTHR22845:SF5">
    <property type="entry name" value="APOPTOTIC PROTEASE-ACTIVATING FACTOR 1"/>
    <property type="match status" value="1"/>
</dbReference>
<dbReference type="SMART" id="SM00320">
    <property type="entry name" value="WD40"/>
    <property type="match status" value="10"/>
</dbReference>
<dbReference type="InterPro" id="IPR043128">
    <property type="entry name" value="Rev_trsase/Diguanyl_cyclase"/>
</dbReference>
<name>A0ABQ8TLA3_PERAM</name>
<evidence type="ECO:0000313" key="6">
    <source>
        <dbReference type="EMBL" id="KAJ4446886.1"/>
    </source>
</evidence>
<feature type="region of interest" description="Disordered" evidence="4">
    <location>
        <begin position="1349"/>
        <end position="1369"/>
    </location>
</feature>